<dbReference type="Proteomes" id="UP000007104">
    <property type="component" value="Chromosome I"/>
</dbReference>
<dbReference type="KEGG" id="bms:BR1794"/>
<sequence>MAYCEMSSSSGIDTSFIASPVWNVYRFFGMMLCENYLWSDVRPRSRKEEKPNACLFRDFTFRLIYQ</sequence>
<dbReference type="HOGENOM" id="CLU_2822662_0_0_5"/>
<evidence type="ECO:0000313" key="1">
    <source>
        <dbReference type="EMBL" id="AEM19106.1"/>
    </source>
</evidence>
<protein>
    <submittedName>
        <fullName evidence="1">Uncharacterized protein</fullName>
    </submittedName>
</protein>
<evidence type="ECO:0000313" key="2">
    <source>
        <dbReference type="Proteomes" id="UP000007104"/>
    </source>
</evidence>
<organism evidence="1 2">
    <name type="scientific">Brucella suis biovar 1 (strain 1330)</name>
    <dbReference type="NCBI Taxonomy" id="204722"/>
    <lineage>
        <taxon>Bacteria</taxon>
        <taxon>Pseudomonadati</taxon>
        <taxon>Pseudomonadota</taxon>
        <taxon>Alphaproteobacteria</taxon>
        <taxon>Hyphomicrobiales</taxon>
        <taxon>Brucellaceae</taxon>
        <taxon>Brucella/Ochrobactrum group</taxon>
        <taxon>Brucella</taxon>
    </lineage>
</organism>
<dbReference type="EMBL" id="CP002997">
    <property type="protein sequence ID" value="AEM19106.1"/>
    <property type="molecule type" value="Genomic_DNA"/>
</dbReference>
<name>A0A0H3G4E8_BRUSU</name>
<accession>A0A0H3G4E8</accession>
<keyword evidence="2" id="KW-1185">Reference proteome</keyword>
<reference evidence="1 2" key="1">
    <citation type="journal article" date="2011" name="J. Bacteriol.">
        <title>Revised genome sequence of Brucella suis 1330.</title>
        <authorList>
            <person name="Tae H."/>
            <person name="Shallom S."/>
            <person name="Settlage R."/>
            <person name="Preston D."/>
            <person name="Adams L.G."/>
            <person name="Garner H.R."/>
        </authorList>
    </citation>
    <scope>NUCLEOTIDE SEQUENCE [LARGE SCALE GENOMIC DNA]</scope>
    <source>
        <strain evidence="1 2">1330</strain>
    </source>
</reference>
<gene>
    <name evidence="1" type="ordered locus">BS1330_I1788</name>
</gene>
<proteinExistence type="predicted"/>
<dbReference type="KEGG" id="bsi:BS1330_I1788"/>
<dbReference type="AlphaFoldDB" id="A0A0H3G4E8"/>